<comment type="caution">
    <text evidence="3">The sequence shown here is derived from an EMBL/GenBank/DDBJ whole genome shotgun (WGS) entry which is preliminary data.</text>
</comment>
<feature type="domain" description="Nudix hydrolase" evidence="2">
    <location>
        <begin position="54"/>
        <end position="195"/>
    </location>
</feature>
<keyword evidence="4" id="KW-1185">Reference proteome</keyword>
<dbReference type="SUPFAM" id="SSF55811">
    <property type="entry name" value="Nudix"/>
    <property type="match status" value="1"/>
</dbReference>
<evidence type="ECO:0000259" key="2">
    <source>
        <dbReference type="PROSITE" id="PS51462"/>
    </source>
</evidence>
<dbReference type="EMBL" id="JAUSQZ010000001">
    <property type="protein sequence ID" value="MDP9829961.1"/>
    <property type="molecule type" value="Genomic_DNA"/>
</dbReference>
<proteinExistence type="predicted"/>
<gene>
    <name evidence="3" type="ORF">J2S57_005710</name>
</gene>
<dbReference type="InterPro" id="IPR015797">
    <property type="entry name" value="NUDIX_hydrolase-like_dom_sf"/>
</dbReference>
<name>A0ABT9PB82_9ACTN</name>
<dbReference type="InterPro" id="IPR000086">
    <property type="entry name" value="NUDIX_hydrolase_dom"/>
</dbReference>
<reference evidence="3 4" key="1">
    <citation type="submission" date="2023-07" db="EMBL/GenBank/DDBJ databases">
        <title>Sequencing the genomes of 1000 actinobacteria strains.</title>
        <authorList>
            <person name="Klenk H.-P."/>
        </authorList>
    </citation>
    <scope>NUCLEOTIDE SEQUENCE [LARGE SCALE GENOMIC DNA]</scope>
    <source>
        <strain evidence="3 4">DSM 44388</strain>
    </source>
</reference>
<sequence length="199" mass="22824">MNPTKTPATVKAEITTLVANLDPHDNLAADHRHTTLDWLAHTDDIYRRTKPRTPDPHLVSYFLLVERDQHARITHVLLCEHRLAHLWLPTGGHVEPGEHPYDTVRRETHEELGTPAHPDPHHGRHPFLLTVTPTRDTPERTHTDITLWFALAGNRTQPLTPDPREFTQVRWWTPAEIRHADPARFDPHLGRALDALAAE</sequence>
<dbReference type="Proteomes" id="UP001235712">
    <property type="component" value="Unassembled WGS sequence"/>
</dbReference>
<dbReference type="PANTHER" id="PTHR21340:SF0">
    <property type="entry name" value="BIS(5'-NUCLEOSYL)-TETRAPHOSPHATASE [ASYMMETRICAL]"/>
    <property type="match status" value="1"/>
</dbReference>
<dbReference type="RefSeq" id="WP_307248680.1">
    <property type="nucleotide sequence ID" value="NZ_JAUSQZ010000001.1"/>
</dbReference>
<dbReference type="InterPro" id="IPR051325">
    <property type="entry name" value="Nudix_hydrolase_domain"/>
</dbReference>
<evidence type="ECO:0000313" key="4">
    <source>
        <dbReference type="Proteomes" id="UP001235712"/>
    </source>
</evidence>
<evidence type="ECO:0000313" key="3">
    <source>
        <dbReference type="EMBL" id="MDP9829961.1"/>
    </source>
</evidence>
<accession>A0ABT9PB82</accession>
<protein>
    <submittedName>
        <fullName evidence="3">8-oxo-dGTP pyrophosphatase MutT (NUDIX family)</fullName>
    </submittedName>
</protein>
<keyword evidence="1" id="KW-0378">Hydrolase</keyword>
<organism evidence="3 4">
    <name type="scientific">Kineosporia succinea</name>
    <dbReference type="NCBI Taxonomy" id="84632"/>
    <lineage>
        <taxon>Bacteria</taxon>
        <taxon>Bacillati</taxon>
        <taxon>Actinomycetota</taxon>
        <taxon>Actinomycetes</taxon>
        <taxon>Kineosporiales</taxon>
        <taxon>Kineosporiaceae</taxon>
        <taxon>Kineosporia</taxon>
    </lineage>
</organism>
<dbReference type="PROSITE" id="PS00893">
    <property type="entry name" value="NUDIX_BOX"/>
    <property type="match status" value="1"/>
</dbReference>
<dbReference type="PROSITE" id="PS51462">
    <property type="entry name" value="NUDIX"/>
    <property type="match status" value="1"/>
</dbReference>
<dbReference type="InterPro" id="IPR020084">
    <property type="entry name" value="NUDIX_hydrolase_CS"/>
</dbReference>
<dbReference type="Gene3D" id="3.90.79.10">
    <property type="entry name" value="Nucleoside Triphosphate Pyrophosphohydrolase"/>
    <property type="match status" value="1"/>
</dbReference>
<dbReference type="Pfam" id="PF00293">
    <property type="entry name" value="NUDIX"/>
    <property type="match status" value="1"/>
</dbReference>
<dbReference type="PANTHER" id="PTHR21340">
    <property type="entry name" value="DIADENOSINE 5,5-P1,P4-TETRAPHOSPHATE PYROPHOSPHOHYDROLASE MUTT"/>
    <property type="match status" value="1"/>
</dbReference>
<evidence type="ECO:0000256" key="1">
    <source>
        <dbReference type="ARBA" id="ARBA00022801"/>
    </source>
</evidence>